<name>A0A4P6JLX8_KTERU</name>
<dbReference type="EMBL" id="CP035758">
    <property type="protein sequence ID" value="QBD76238.1"/>
    <property type="molecule type" value="Genomic_DNA"/>
</dbReference>
<evidence type="ECO:0000313" key="3">
    <source>
        <dbReference type="EMBL" id="QBD76238.1"/>
    </source>
</evidence>
<dbReference type="Proteomes" id="UP000290365">
    <property type="component" value="Chromosome"/>
</dbReference>
<evidence type="ECO:0000259" key="2">
    <source>
        <dbReference type="Pfam" id="PF01636"/>
    </source>
</evidence>
<sequence length="349" mass="38729">MDIQQLWQAWPVAGPWQIFPMVGGTNTLIWRALAADGQQYALRIIPNLARISHLRYEASLLEALAATQPPVQLPLLLRARDGDSIVECELEGKAALATLSPLLSGRLPDLLPDRHDPSIAVDAAQVLAWLDTALAQLSPQSLAGSPQLPTFGTLKNRQGPIEDPLVCLQQLPAAPEKIQQLSSFLEEVIELVPGLYRRLPQQILHRDYDPANILAEGQRVTAVLDFELAGPDLRALDLCGALSWWPVQLLGSGQEWALMETFATAYLARFPLSEEELLALPDLCRMRDATSLVQRVGRYLTGQESEGVIQRRVEHSLWREAWIVANRQTLQEHALTWRHKATAVPSGEN</sequence>
<protein>
    <recommendedName>
        <fullName evidence="2">Aminoglycoside phosphotransferase domain-containing protein</fullName>
    </recommendedName>
</protein>
<dbReference type="InterPro" id="IPR011009">
    <property type="entry name" value="Kinase-like_dom_sf"/>
</dbReference>
<dbReference type="SUPFAM" id="SSF56112">
    <property type="entry name" value="Protein kinase-like (PK-like)"/>
    <property type="match status" value="1"/>
</dbReference>
<dbReference type="InterPro" id="IPR002575">
    <property type="entry name" value="Aminoglycoside_PTrfase"/>
</dbReference>
<dbReference type="RefSeq" id="WP_129886833.1">
    <property type="nucleotide sequence ID" value="NZ_CP035758.1"/>
</dbReference>
<reference evidence="3 4" key="1">
    <citation type="submission" date="2019-01" db="EMBL/GenBank/DDBJ databases">
        <title>Ktedonosporobacter rubrisoli SCAWS-G2.</title>
        <authorList>
            <person name="Huang Y."/>
            <person name="Yan B."/>
        </authorList>
    </citation>
    <scope>NUCLEOTIDE SEQUENCE [LARGE SCALE GENOMIC DNA]</scope>
    <source>
        <strain evidence="3 4">SCAWS-G2</strain>
    </source>
</reference>
<dbReference type="Gene3D" id="3.90.1200.10">
    <property type="match status" value="1"/>
</dbReference>
<dbReference type="InterPro" id="IPR050249">
    <property type="entry name" value="Pseudomonas-type_ThrB"/>
</dbReference>
<proteinExistence type="inferred from homology"/>
<dbReference type="PANTHER" id="PTHR21064">
    <property type="entry name" value="AMINOGLYCOSIDE PHOSPHOTRANSFERASE DOMAIN-CONTAINING PROTEIN-RELATED"/>
    <property type="match status" value="1"/>
</dbReference>
<dbReference type="PANTHER" id="PTHR21064:SF6">
    <property type="entry name" value="AMINOGLYCOSIDE PHOSPHOTRANSFERASE DOMAIN-CONTAINING PROTEIN"/>
    <property type="match status" value="1"/>
</dbReference>
<dbReference type="GO" id="GO:0019202">
    <property type="term" value="F:amino acid kinase activity"/>
    <property type="evidence" value="ECO:0007669"/>
    <property type="project" value="TreeGrafter"/>
</dbReference>
<keyword evidence="4" id="KW-1185">Reference proteome</keyword>
<accession>A0A4P6JLX8</accession>
<dbReference type="AlphaFoldDB" id="A0A4P6JLX8"/>
<dbReference type="OrthoDB" id="156345at2"/>
<gene>
    <name evidence="3" type="ORF">EPA93_09530</name>
</gene>
<evidence type="ECO:0000256" key="1">
    <source>
        <dbReference type="ARBA" id="ARBA00038240"/>
    </source>
</evidence>
<feature type="domain" description="Aminoglycoside phosphotransferase" evidence="2">
    <location>
        <begin position="30"/>
        <end position="249"/>
    </location>
</feature>
<organism evidence="3 4">
    <name type="scientific">Ktedonosporobacter rubrisoli</name>
    <dbReference type="NCBI Taxonomy" id="2509675"/>
    <lineage>
        <taxon>Bacteria</taxon>
        <taxon>Bacillati</taxon>
        <taxon>Chloroflexota</taxon>
        <taxon>Ktedonobacteria</taxon>
        <taxon>Ktedonobacterales</taxon>
        <taxon>Ktedonosporobacteraceae</taxon>
        <taxon>Ktedonosporobacter</taxon>
    </lineage>
</organism>
<dbReference type="Pfam" id="PF01636">
    <property type="entry name" value="APH"/>
    <property type="match status" value="1"/>
</dbReference>
<evidence type="ECO:0000313" key="4">
    <source>
        <dbReference type="Proteomes" id="UP000290365"/>
    </source>
</evidence>
<comment type="similarity">
    <text evidence="1">Belongs to the pseudomonas-type ThrB family.</text>
</comment>
<dbReference type="KEGG" id="kbs:EPA93_09530"/>